<dbReference type="PANTHER" id="PTHR24235">
    <property type="entry name" value="NEUROPEPTIDE Y RECEPTOR"/>
    <property type="match status" value="1"/>
</dbReference>
<evidence type="ECO:0000256" key="9">
    <source>
        <dbReference type="RuleBase" id="RU000688"/>
    </source>
</evidence>
<dbReference type="EMBL" id="JAIWYP010000014">
    <property type="protein sequence ID" value="KAH3707659.1"/>
    <property type="molecule type" value="Genomic_DNA"/>
</dbReference>
<keyword evidence="4 11" id="KW-1133">Transmembrane helix</keyword>
<reference evidence="13" key="1">
    <citation type="journal article" date="2019" name="bioRxiv">
        <title>The Genome of the Zebra Mussel, Dreissena polymorpha: A Resource for Invasive Species Research.</title>
        <authorList>
            <person name="McCartney M.A."/>
            <person name="Auch B."/>
            <person name="Kono T."/>
            <person name="Mallez S."/>
            <person name="Zhang Y."/>
            <person name="Obille A."/>
            <person name="Becker A."/>
            <person name="Abrahante J.E."/>
            <person name="Garbe J."/>
            <person name="Badalamenti J.P."/>
            <person name="Herman A."/>
            <person name="Mangelson H."/>
            <person name="Liachko I."/>
            <person name="Sullivan S."/>
            <person name="Sone E.D."/>
            <person name="Koren S."/>
            <person name="Silverstein K.A.T."/>
            <person name="Beckman K.B."/>
            <person name="Gohl D.M."/>
        </authorList>
    </citation>
    <scope>NUCLEOTIDE SEQUENCE</scope>
    <source>
        <strain evidence="13">Duluth1</strain>
        <tissue evidence="13">Whole animal</tissue>
    </source>
</reference>
<evidence type="ECO:0000256" key="2">
    <source>
        <dbReference type="ARBA" id="ARBA00010663"/>
    </source>
</evidence>
<feature type="transmembrane region" description="Helical" evidence="11">
    <location>
        <begin position="201"/>
        <end position="221"/>
    </location>
</feature>
<proteinExistence type="inferred from homology"/>
<evidence type="ECO:0000259" key="12">
    <source>
        <dbReference type="PROSITE" id="PS50262"/>
    </source>
</evidence>
<evidence type="ECO:0000256" key="10">
    <source>
        <dbReference type="SAM" id="MobiDB-lite"/>
    </source>
</evidence>
<dbReference type="SMART" id="SM01381">
    <property type="entry name" value="7TM_GPCR_Srsx"/>
    <property type="match status" value="1"/>
</dbReference>
<evidence type="ECO:0000256" key="8">
    <source>
        <dbReference type="ARBA" id="ARBA00023224"/>
    </source>
</evidence>
<feature type="transmembrane region" description="Helical" evidence="11">
    <location>
        <begin position="310"/>
        <end position="329"/>
    </location>
</feature>
<dbReference type="Gene3D" id="1.20.1070.10">
    <property type="entry name" value="Rhodopsin 7-helix transmembrane proteins"/>
    <property type="match status" value="1"/>
</dbReference>
<dbReference type="PROSITE" id="PS50262">
    <property type="entry name" value="G_PROTEIN_RECEP_F1_2"/>
    <property type="match status" value="1"/>
</dbReference>
<feature type="transmembrane region" description="Helical" evidence="11">
    <location>
        <begin position="88"/>
        <end position="113"/>
    </location>
</feature>
<evidence type="ECO:0000256" key="1">
    <source>
        <dbReference type="ARBA" id="ARBA00004141"/>
    </source>
</evidence>
<feature type="domain" description="G-protein coupled receptors family 1 profile" evidence="12">
    <location>
        <begin position="104"/>
        <end position="368"/>
    </location>
</feature>
<dbReference type="Proteomes" id="UP000828390">
    <property type="component" value="Unassembled WGS sequence"/>
</dbReference>
<accession>A0A9D4BT91</accession>
<dbReference type="GO" id="GO:0016020">
    <property type="term" value="C:membrane"/>
    <property type="evidence" value="ECO:0007669"/>
    <property type="project" value="UniProtKB-SubCell"/>
</dbReference>
<keyword evidence="5 9" id="KW-0297">G-protein coupled receptor</keyword>
<dbReference type="PROSITE" id="PS00237">
    <property type="entry name" value="G_PROTEIN_RECEP_F1_1"/>
    <property type="match status" value="1"/>
</dbReference>
<feature type="compositionally biased region" description="Polar residues" evidence="10">
    <location>
        <begin position="440"/>
        <end position="450"/>
    </location>
</feature>
<dbReference type="AlphaFoldDB" id="A0A9D4BT91"/>
<evidence type="ECO:0000256" key="4">
    <source>
        <dbReference type="ARBA" id="ARBA00022989"/>
    </source>
</evidence>
<keyword evidence="6 11" id="KW-0472">Membrane</keyword>
<dbReference type="SUPFAM" id="SSF81321">
    <property type="entry name" value="Family A G protein-coupled receptor-like"/>
    <property type="match status" value="1"/>
</dbReference>
<comment type="similarity">
    <text evidence="2 9">Belongs to the G-protein coupled receptor 1 family.</text>
</comment>
<comment type="subcellular location">
    <subcellularLocation>
        <location evidence="1">Membrane</location>
        <topology evidence="1">Multi-pass membrane protein</topology>
    </subcellularLocation>
</comment>
<dbReference type="Pfam" id="PF00001">
    <property type="entry name" value="7tm_1"/>
    <property type="match status" value="1"/>
</dbReference>
<keyword evidence="14" id="KW-1185">Reference proteome</keyword>
<feature type="compositionally biased region" description="Low complexity" evidence="10">
    <location>
        <begin position="429"/>
        <end position="439"/>
    </location>
</feature>
<dbReference type="PRINTS" id="PR00237">
    <property type="entry name" value="GPCRRHODOPSN"/>
</dbReference>
<evidence type="ECO:0000256" key="7">
    <source>
        <dbReference type="ARBA" id="ARBA00023170"/>
    </source>
</evidence>
<evidence type="ECO:0000256" key="5">
    <source>
        <dbReference type="ARBA" id="ARBA00023040"/>
    </source>
</evidence>
<comment type="caution">
    <text evidence="13">The sequence shown here is derived from an EMBL/GenBank/DDBJ whole genome shotgun (WGS) entry which is preliminary data.</text>
</comment>
<feature type="transmembrane region" description="Helical" evidence="11">
    <location>
        <begin position="255"/>
        <end position="275"/>
    </location>
</feature>
<evidence type="ECO:0000256" key="11">
    <source>
        <dbReference type="SAM" id="Phobius"/>
    </source>
</evidence>
<dbReference type="OrthoDB" id="9046662at2759"/>
<dbReference type="InterPro" id="IPR000276">
    <property type="entry name" value="GPCR_Rhodpsn"/>
</dbReference>
<evidence type="ECO:0000256" key="6">
    <source>
        <dbReference type="ARBA" id="ARBA00023136"/>
    </source>
</evidence>
<reference evidence="13" key="2">
    <citation type="submission" date="2020-11" db="EMBL/GenBank/DDBJ databases">
        <authorList>
            <person name="McCartney M.A."/>
            <person name="Auch B."/>
            <person name="Kono T."/>
            <person name="Mallez S."/>
            <person name="Becker A."/>
            <person name="Gohl D.M."/>
            <person name="Silverstein K.A.T."/>
            <person name="Koren S."/>
            <person name="Bechman K.B."/>
            <person name="Herman A."/>
            <person name="Abrahante J.E."/>
            <person name="Garbe J."/>
        </authorList>
    </citation>
    <scope>NUCLEOTIDE SEQUENCE</scope>
    <source>
        <strain evidence="13">Duluth1</strain>
        <tissue evidence="13">Whole animal</tissue>
    </source>
</reference>
<dbReference type="CDD" id="cd15203">
    <property type="entry name" value="7tmA_NPYR-like"/>
    <property type="match status" value="1"/>
</dbReference>
<feature type="transmembrane region" description="Helical" evidence="11">
    <location>
        <begin position="166"/>
        <end position="189"/>
    </location>
</feature>
<evidence type="ECO:0000256" key="3">
    <source>
        <dbReference type="ARBA" id="ARBA00022692"/>
    </source>
</evidence>
<evidence type="ECO:0000313" key="13">
    <source>
        <dbReference type="EMBL" id="KAH3707659.1"/>
    </source>
</evidence>
<sequence>MSAALNRLSADNVSNSHSGSHLGHLYIGIRSFHHQTRQVDDSDVDNVTDHGFRFHLDICENMKQNSTCLQIVDEFQTSDHWLSSSSEAVLIFCYCLAIVIGIIGNSFVCYIVIRFKHLQKPRNILILNLSICGIIMCVACMPFSLIRLTLKNWYFGDFMCRLSPTLQTLDVFVSTFTIVAIAIDRYSAIVCAQQDSNNRTIVYYVIALIWMTSLVLCIPMLTYHEVRTVFPERMNFHLFNICMEVWPSDVLRKSYSTFVMIIQYAAPLIIITVLHSKICRFLKYRITENPQTEFEVDRMIREIKRQRRNVLLLAAIAASFALAWLPLTVLNTLADYDYRLFLHRDYIHAYAYCLLAAMCSTCLNPVIYGWFNTNFRKAFMQVCCHQKTIENSPTELATIKNDSRGNGNQPFRFYSSLRLELGSLGPQQSKSFTSKSYSSPRQSLPRQNACRSPEEQD</sequence>
<dbReference type="InterPro" id="IPR017452">
    <property type="entry name" value="GPCR_Rhodpsn_7TM"/>
</dbReference>
<gene>
    <name evidence="13" type="ORF">DPMN_067069</name>
</gene>
<protein>
    <recommendedName>
        <fullName evidence="12">G-protein coupled receptors family 1 profile domain-containing protein</fullName>
    </recommendedName>
</protein>
<feature type="region of interest" description="Disordered" evidence="10">
    <location>
        <begin position="425"/>
        <end position="457"/>
    </location>
</feature>
<feature type="transmembrane region" description="Helical" evidence="11">
    <location>
        <begin position="349"/>
        <end position="371"/>
    </location>
</feature>
<dbReference type="InterPro" id="IPR000611">
    <property type="entry name" value="NPY_rcpt"/>
</dbReference>
<keyword evidence="7 9" id="KW-0675">Receptor</keyword>
<name>A0A9D4BT91_DREPO</name>
<feature type="transmembrane region" description="Helical" evidence="11">
    <location>
        <begin position="125"/>
        <end position="146"/>
    </location>
</feature>
<keyword evidence="3 9" id="KW-0812">Transmembrane</keyword>
<dbReference type="PANTHER" id="PTHR24235:SF12">
    <property type="entry name" value="G-PROTEIN COUPLED RECEPTORS FAMILY 1 PROFILE DOMAIN-CONTAINING PROTEIN"/>
    <property type="match status" value="1"/>
</dbReference>
<keyword evidence="8 9" id="KW-0807">Transducer</keyword>
<dbReference type="PRINTS" id="PR01012">
    <property type="entry name" value="NRPEPTIDEYR"/>
</dbReference>
<organism evidence="13 14">
    <name type="scientific">Dreissena polymorpha</name>
    <name type="common">Zebra mussel</name>
    <name type="synonym">Mytilus polymorpha</name>
    <dbReference type="NCBI Taxonomy" id="45954"/>
    <lineage>
        <taxon>Eukaryota</taxon>
        <taxon>Metazoa</taxon>
        <taxon>Spiralia</taxon>
        <taxon>Lophotrochozoa</taxon>
        <taxon>Mollusca</taxon>
        <taxon>Bivalvia</taxon>
        <taxon>Autobranchia</taxon>
        <taxon>Heteroconchia</taxon>
        <taxon>Euheterodonta</taxon>
        <taxon>Imparidentia</taxon>
        <taxon>Neoheterodontei</taxon>
        <taxon>Myida</taxon>
        <taxon>Dreissenoidea</taxon>
        <taxon>Dreissenidae</taxon>
        <taxon>Dreissena</taxon>
    </lineage>
</organism>
<evidence type="ECO:0000313" key="14">
    <source>
        <dbReference type="Proteomes" id="UP000828390"/>
    </source>
</evidence>
<dbReference type="GO" id="GO:0004983">
    <property type="term" value="F:neuropeptide Y receptor activity"/>
    <property type="evidence" value="ECO:0007669"/>
    <property type="project" value="InterPro"/>
</dbReference>